<evidence type="ECO:0000313" key="8">
    <source>
        <dbReference type="Proteomes" id="UP000585363"/>
    </source>
</evidence>
<evidence type="ECO:0000256" key="1">
    <source>
        <dbReference type="ARBA" id="ARBA00004459"/>
    </source>
</evidence>
<dbReference type="PANTHER" id="PTHR35603">
    <property type="match status" value="1"/>
</dbReference>
<reference evidence="7 8" key="1">
    <citation type="submission" date="2020-01" db="EMBL/GenBank/DDBJ databases">
        <authorList>
            <person name="Lee S.D."/>
        </authorList>
    </citation>
    <scope>NUCLEOTIDE SEQUENCE [LARGE SCALE GENOMIC DNA]</scope>
    <source>
        <strain evidence="7 8">SAP-1</strain>
    </source>
</reference>
<dbReference type="InterPro" id="IPR008816">
    <property type="entry name" value="Gly_zipper_2TM_dom"/>
</dbReference>
<evidence type="ECO:0000256" key="3">
    <source>
        <dbReference type="ARBA" id="ARBA00023136"/>
    </source>
</evidence>
<evidence type="ECO:0000313" key="7">
    <source>
        <dbReference type="EMBL" id="NMP28787.1"/>
    </source>
</evidence>
<dbReference type="EMBL" id="JAADJU010000010">
    <property type="protein sequence ID" value="NMP28787.1"/>
    <property type="molecule type" value="Genomic_DNA"/>
</dbReference>
<keyword evidence="2" id="KW-0732">Signal</keyword>
<proteinExistence type="predicted"/>
<keyword evidence="3" id="KW-0472">Membrane</keyword>
<dbReference type="PANTHER" id="PTHR35603:SF1">
    <property type="entry name" value="OUTER MEMBRANE LIPOPROTEIN SLYB"/>
    <property type="match status" value="1"/>
</dbReference>
<name>A0A848MKE5_9GAMM</name>
<comment type="caution">
    <text evidence="7">The sequence shown here is derived from an EMBL/GenBank/DDBJ whole genome shotgun (WGS) entry which is preliminary data.</text>
</comment>
<reference evidence="7 8" key="2">
    <citation type="submission" date="2020-06" db="EMBL/GenBank/DDBJ databases">
        <title>Polyphasic characterization of a Rahnella strain isolated from tree sap.</title>
        <authorList>
            <person name="Kim I.S."/>
        </authorList>
    </citation>
    <scope>NUCLEOTIDE SEQUENCE [LARGE SCALE GENOMIC DNA]</scope>
    <source>
        <strain evidence="7 8">SAP-1</strain>
    </source>
</reference>
<keyword evidence="4" id="KW-0564">Palmitate</keyword>
<protein>
    <submittedName>
        <fullName evidence="7">Glycine zipper 2TM domain-containing protein</fullName>
    </submittedName>
</protein>
<dbReference type="PROSITE" id="PS51257">
    <property type="entry name" value="PROKAR_LIPOPROTEIN"/>
    <property type="match status" value="1"/>
</dbReference>
<dbReference type="AlphaFoldDB" id="A0A848MKE5"/>
<gene>
    <name evidence="7" type="ORF">GW590_18160</name>
</gene>
<evidence type="ECO:0000256" key="2">
    <source>
        <dbReference type="ARBA" id="ARBA00022729"/>
    </source>
</evidence>
<evidence type="ECO:0000256" key="4">
    <source>
        <dbReference type="ARBA" id="ARBA00023139"/>
    </source>
</evidence>
<dbReference type="RefSeq" id="WP_169404504.1">
    <property type="nucleotide sequence ID" value="NZ_JAADJU010000010.1"/>
</dbReference>
<organism evidence="7 8">
    <name type="scientific">Rouxiella aceris</name>
    <dbReference type="NCBI Taxonomy" id="2703884"/>
    <lineage>
        <taxon>Bacteria</taxon>
        <taxon>Pseudomonadati</taxon>
        <taxon>Pseudomonadota</taxon>
        <taxon>Gammaproteobacteria</taxon>
        <taxon>Enterobacterales</taxon>
        <taxon>Yersiniaceae</taxon>
        <taxon>Rouxiella</taxon>
    </lineage>
</organism>
<accession>A0A848MKE5</accession>
<dbReference type="GO" id="GO:0009279">
    <property type="term" value="C:cell outer membrane"/>
    <property type="evidence" value="ECO:0007669"/>
    <property type="project" value="UniProtKB-SubCell"/>
</dbReference>
<comment type="subcellular location">
    <subcellularLocation>
        <location evidence="1">Cell outer membrane</location>
        <topology evidence="1">Lipid-anchor</topology>
    </subcellularLocation>
</comment>
<keyword evidence="8" id="KW-1185">Reference proteome</keyword>
<keyword evidence="5" id="KW-0449">Lipoprotein</keyword>
<evidence type="ECO:0000259" key="6">
    <source>
        <dbReference type="Pfam" id="PF05433"/>
    </source>
</evidence>
<dbReference type="Proteomes" id="UP000585363">
    <property type="component" value="Unassembled WGS sequence"/>
</dbReference>
<dbReference type="Pfam" id="PF05433">
    <property type="entry name" value="Rick_17kDa_Anti"/>
    <property type="match status" value="1"/>
</dbReference>
<dbReference type="InterPro" id="IPR051407">
    <property type="entry name" value="Bact_OM_lipoprot/Surf_antigen"/>
</dbReference>
<sequence length="157" mass="15800">MIKRILIVALVGTTLVGCVSDNTLSGNVYSASQAKQVQYVTYGTLVSVRPVQIQGGDENNVIGAIGGAVLGGFLGNTIGRGTGRSLATAGGAVAGAVAGQGVSSAMNRSNGVELQIRKDDGNTIMVVQKADSNTHYYVGQRVSLASSGSTVTVSPGV</sequence>
<evidence type="ECO:0000256" key="5">
    <source>
        <dbReference type="ARBA" id="ARBA00023288"/>
    </source>
</evidence>
<feature type="domain" description="Glycine zipper 2TM" evidence="6">
    <location>
        <begin position="62"/>
        <end position="102"/>
    </location>
</feature>